<dbReference type="Proteomes" id="UP000223968">
    <property type="component" value="Unassembled WGS sequence"/>
</dbReference>
<dbReference type="STRING" id="1447875.A0A2B7XTF5"/>
<dbReference type="InterPro" id="IPR007568">
    <property type="entry name" value="RTA1"/>
</dbReference>
<organism evidence="7 8">
    <name type="scientific">Helicocarpus griseus UAMH5409</name>
    <dbReference type="NCBI Taxonomy" id="1447875"/>
    <lineage>
        <taxon>Eukaryota</taxon>
        <taxon>Fungi</taxon>
        <taxon>Dikarya</taxon>
        <taxon>Ascomycota</taxon>
        <taxon>Pezizomycotina</taxon>
        <taxon>Eurotiomycetes</taxon>
        <taxon>Eurotiomycetidae</taxon>
        <taxon>Onygenales</taxon>
        <taxon>Ajellomycetaceae</taxon>
        <taxon>Helicocarpus</taxon>
    </lineage>
</organism>
<protein>
    <recommendedName>
        <fullName evidence="9">Parasitic phase-specific protein PSP-1</fullName>
    </recommendedName>
</protein>
<feature type="region of interest" description="Disordered" evidence="5">
    <location>
        <begin position="322"/>
        <end position="366"/>
    </location>
</feature>
<evidence type="ECO:0000256" key="5">
    <source>
        <dbReference type="SAM" id="MobiDB-lite"/>
    </source>
</evidence>
<comment type="subcellular location">
    <subcellularLocation>
        <location evidence="1">Membrane</location>
        <topology evidence="1">Multi-pass membrane protein</topology>
    </subcellularLocation>
</comment>
<accession>A0A2B7XTF5</accession>
<keyword evidence="4 6" id="KW-0472">Membrane</keyword>
<feature type="transmembrane region" description="Helical" evidence="6">
    <location>
        <begin position="97"/>
        <end position="121"/>
    </location>
</feature>
<proteinExistence type="predicted"/>
<dbReference type="EMBL" id="PDNB01000061">
    <property type="protein sequence ID" value="PGH12225.1"/>
    <property type="molecule type" value="Genomic_DNA"/>
</dbReference>
<evidence type="ECO:0000256" key="3">
    <source>
        <dbReference type="ARBA" id="ARBA00022989"/>
    </source>
</evidence>
<dbReference type="OrthoDB" id="1844152at2759"/>
<keyword evidence="3 6" id="KW-1133">Transmembrane helix</keyword>
<evidence type="ECO:0008006" key="9">
    <source>
        <dbReference type="Google" id="ProtNLM"/>
    </source>
</evidence>
<sequence length="366" mass="40353">MSTSLLSALSRRQEMSPELCTFELCDIKDSYYGYRPSLPANIALTAVFGVSFLLYVPQSFSSRRFLGFSIAMILGTACEAIGYVGRILMWNNPWKQVPFMIQICCLTIGPAFLAAAIYFCLSRIVTTFGRDNSRLPAAWYPRIFIPCDIIALILQGAGGGIAATADYDMDAANLGKNLMIAGVVWQIVILAVFILLAVDFAVRTMLRMKSIGLGALDPQHAMLRGSFAFRGFLVALSLATLFIFVRCVYRIAELSGGWDGPLMKEEPLFIALEGAMIGAAVLVLNAFHPGRCFRIWNDSKDEEKEGQISSDENFSQQELIAGRRQPEVSYAPVSQESDGEFHQLPLSPTTRRQAEVAYAPAPQVRD</sequence>
<dbReference type="Pfam" id="PF04479">
    <property type="entry name" value="RTA1"/>
    <property type="match status" value="1"/>
</dbReference>
<evidence type="ECO:0000256" key="6">
    <source>
        <dbReference type="SAM" id="Phobius"/>
    </source>
</evidence>
<evidence type="ECO:0000313" key="7">
    <source>
        <dbReference type="EMBL" id="PGH12225.1"/>
    </source>
</evidence>
<evidence type="ECO:0000256" key="2">
    <source>
        <dbReference type="ARBA" id="ARBA00022692"/>
    </source>
</evidence>
<evidence type="ECO:0000256" key="1">
    <source>
        <dbReference type="ARBA" id="ARBA00004141"/>
    </source>
</evidence>
<dbReference type="GO" id="GO:0000324">
    <property type="term" value="C:fungal-type vacuole"/>
    <property type="evidence" value="ECO:0007669"/>
    <property type="project" value="TreeGrafter"/>
</dbReference>
<feature type="transmembrane region" description="Helical" evidence="6">
    <location>
        <begin position="183"/>
        <end position="206"/>
    </location>
</feature>
<dbReference type="PANTHER" id="PTHR31465:SF7">
    <property type="entry name" value="SPHINGOID LONG-CHAIN BASE TRANSPORTER RSB1"/>
    <property type="match status" value="1"/>
</dbReference>
<feature type="transmembrane region" description="Helical" evidence="6">
    <location>
        <begin position="65"/>
        <end position="85"/>
    </location>
</feature>
<gene>
    <name evidence="7" type="ORF">AJ79_04405</name>
</gene>
<feature type="transmembrane region" description="Helical" evidence="6">
    <location>
        <begin position="227"/>
        <end position="252"/>
    </location>
</feature>
<reference evidence="7 8" key="1">
    <citation type="submission" date="2017-10" db="EMBL/GenBank/DDBJ databases">
        <title>Comparative genomics in systemic dimorphic fungi from Ajellomycetaceae.</title>
        <authorList>
            <person name="Munoz J.F."/>
            <person name="Mcewen J.G."/>
            <person name="Clay O.K."/>
            <person name="Cuomo C.A."/>
        </authorList>
    </citation>
    <scope>NUCLEOTIDE SEQUENCE [LARGE SCALE GENOMIC DNA]</scope>
    <source>
        <strain evidence="7 8">UAMH5409</strain>
    </source>
</reference>
<feature type="transmembrane region" description="Helical" evidence="6">
    <location>
        <begin position="142"/>
        <end position="163"/>
    </location>
</feature>
<name>A0A2B7XTF5_9EURO</name>
<dbReference type="AlphaFoldDB" id="A0A2B7XTF5"/>
<keyword evidence="2 6" id="KW-0812">Transmembrane</keyword>
<evidence type="ECO:0000256" key="4">
    <source>
        <dbReference type="ARBA" id="ARBA00023136"/>
    </source>
</evidence>
<feature type="transmembrane region" description="Helical" evidence="6">
    <location>
        <begin position="38"/>
        <end position="56"/>
    </location>
</feature>
<dbReference type="PANTHER" id="PTHR31465">
    <property type="entry name" value="PROTEIN RTA1-RELATED"/>
    <property type="match status" value="1"/>
</dbReference>
<comment type="caution">
    <text evidence="7">The sequence shown here is derived from an EMBL/GenBank/DDBJ whole genome shotgun (WGS) entry which is preliminary data.</text>
</comment>
<feature type="transmembrane region" description="Helical" evidence="6">
    <location>
        <begin position="268"/>
        <end position="287"/>
    </location>
</feature>
<dbReference type="GO" id="GO:0005886">
    <property type="term" value="C:plasma membrane"/>
    <property type="evidence" value="ECO:0007669"/>
    <property type="project" value="TreeGrafter"/>
</dbReference>
<keyword evidence="8" id="KW-1185">Reference proteome</keyword>
<evidence type="ECO:0000313" key="8">
    <source>
        <dbReference type="Proteomes" id="UP000223968"/>
    </source>
</evidence>